<dbReference type="RefSeq" id="WP_023953198.1">
    <property type="nucleotide sequence ID" value="NZ_AYSV01000132.1"/>
</dbReference>
<protein>
    <submittedName>
        <fullName evidence="1">Protein phosphatase</fullName>
    </submittedName>
</protein>
<evidence type="ECO:0000313" key="2">
    <source>
        <dbReference type="Proteomes" id="UP000018766"/>
    </source>
</evidence>
<dbReference type="OrthoDB" id="9801841at2"/>
<evidence type="ECO:0000313" key="1">
    <source>
        <dbReference type="EMBL" id="ETD66893.1"/>
    </source>
</evidence>
<sequence length="236" mass="26563">MTLSIDQLISKLGWYGKLPAGGDFFQRRLPIDVVEWWHRWLEQGLIVIKSDEKNVRNFLHAPIWNFIIPANFGSRTVQLGCIAPSRDRVGRLYPLLCTLSIPPEAYHEEILLGSVRFYTNLGSALKSAVSHGCNPEQFERLVSAAHLSMTGMLPRATSEKPMDNAGDILSILNEGHEKPPIENLNHPELTWRDLNAVFRPEGSNSFWWTSQATGAAYKSFVHGGMPNMSLFNTLFS</sequence>
<accession>V8FT59</accession>
<dbReference type="EMBL" id="AYSV01000132">
    <property type="protein sequence ID" value="ETD66893.1"/>
    <property type="molecule type" value="Genomic_DNA"/>
</dbReference>
<name>V8FT59_9BURK</name>
<comment type="caution">
    <text evidence="1">The sequence shown here is derived from an EMBL/GenBank/DDBJ whole genome shotgun (WGS) entry which is preliminary data.</text>
</comment>
<dbReference type="NCBIfam" id="TIGR03373">
    <property type="entry name" value="VI_minor_4"/>
    <property type="match status" value="1"/>
</dbReference>
<reference evidence="1 2" key="1">
    <citation type="submission" date="2013-11" db="EMBL/GenBank/DDBJ databases">
        <title>Genomic analysis of Pelistega sp. HM-7.</title>
        <authorList>
            <person name="Kumbhare S.V."/>
            <person name="Shetty S.A."/>
            <person name="Sharma O."/>
            <person name="Dhotre D.P."/>
        </authorList>
    </citation>
    <scope>NUCLEOTIDE SEQUENCE [LARGE SCALE GENOMIC DNA]</scope>
    <source>
        <strain evidence="1 2">HM-7</strain>
    </source>
</reference>
<proteinExistence type="predicted"/>
<dbReference type="Pfam" id="PF09867">
    <property type="entry name" value="TagF_N"/>
    <property type="match status" value="1"/>
</dbReference>
<organism evidence="1 2">
    <name type="scientific">Pelistega indica</name>
    <dbReference type="NCBI Taxonomy" id="1414851"/>
    <lineage>
        <taxon>Bacteria</taxon>
        <taxon>Pseudomonadati</taxon>
        <taxon>Pseudomonadota</taxon>
        <taxon>Betaproteobacteria</taxon>
        <taxon>Burkholderiales</taxon>
        <taxon>Alcaligenaceae</taxon>
        <taxon>Pelistega</taxon>
    </lineage>
</organism>
<dbReference type="Gene3D" id="3.40.1730.10">
    <property type="entry name" value="pa0076 domain"/>
    <property type="match status" value="1"/>
</dbReference>
<dbReference type="AlphaFoldDB" id="V8FT59"/>
<dbReference type="Proteomes" id="UP000018766">
    <property type="component" value="Unassembled WGS sequence"/>
</dbReference>
<keyword evidence="2" id="KW-1185">Reference proteome</keyword>
<dbReference type="PIRSF" id="PIRSF029287">
    <property type="entry name" value="UCP029287"/>
    <property type="match status" value="1"/>
</dbReference>
<dbReference type="InterPro" id="IPR038225">
    <property type="entry name" value="TagF_sf"/>
</dbReference>
<gene>
    <name evidence="1" type="ORF">V757_12060</name>
</gene>
<dbReference type="InterPro" id="IPR017748">
    <property type="entry name" value="TagF"/>
</dbReference>